<dbReference type="EMBL" id="KV441409">
    <property type="protein sequence ID" value="OAF55485.2"/>
    <property type="molecule type" value="Genomic_DNA"/>
</dbReference>
<gene>
    <name evidence="2" type="ORF">VC83_08376</name>
</gene>
<dbReference type="OrthoDB" id="3766406at2759"/>
<organism evidence="2">
    <name type="scientific">Pseudogymnoascus destructans</name>
    <dbReference type="NCBI Taxonomy" id="655981"/>
    <lineage>
        <taxon>Eukaryota</taxon>
        <taxon>Fungi</taxon>
        <taxon>Dikarya</taxon>
        <taxon>Ascomycota</taxon>
        <taxon>Pezizomycotina</taxon>
        <taxon>Leotiomycetes</taxon>
        <taxon>Thelebolales</taxon>
        <taxon>Thelebolaceae</taxon>
        <taxon>Pseudogymnoascus</taxon>
    </lineage>
</organism>
<dbReference type="Pfam" id="PF00646">
    <property type="entry name" value="F-box"/>
    <property type="match status" value="1"/>
</dbReference>
<accession>A0A176ZZL7</accession>
<sequence length="388" mass="44384">MDIIPRIFERLGWRLSKTEPAVPIARPNALGSSPFRELPLELICHIASSLPLESVGSLSLSCLHLYSCLKMKYLQPLKEAEYSVMNRFLCLLERDLPAYIVCPECNKLHYMPFAERHLASELYSSPSGDSLKCRIADSKGHYVGGIPGGFSSTIFRMAMKSHRQGKDTTTLLRLLSYRNMDKYQIGFVELHTAEARICDGSICDGSLFVREQKVFMIPPSEKTPLPWSGGFGICRHIALTEMSDLYWWGIRVPQADEIDGYENKQGIIYCQHCHTEFRVDFKSYGEAGNALFITQWMDLGQGRDANDFKRRIRLNGSERRKKVTYQRGSICAAFEQNTEFKFDSLLTEKDKKELRMLSHWSWPINVTVLGKEVKIGYVVRNGRLVPKF</sequence>
<evidence type="ECO:0000313" key="2">
    <source>
        <dbReference type="EMBL" id="OAF55485.2"/>
    </source>
</evidence>
<dbReference type="GeneID" id="36291417"/>
<evidence type="ECO:0000259" key="1">
    <source>
        <dbReference type="Pfam" id="PF00646"/>
    </source>
</evidence>
<dbReference type="SUPFAM" id="SSF81383">
    <property type="entry name" value="F-box domain"/>
    <property type="match status" value="1"/>
</dbReference>
<proteinExistence type="predicted"/>
<protein>
    <recommendedName>
        <fullName evidence="1">F-box domain-containing protein</fullName>
    </recommendedName>
</protein>
<dbReference type="Proteomes" id="UP000077154">
    <property type="component" value="Unassembled WGS sequence"/>
</dbReference>
<reference evidence="2" key="1">
    <citation type="submission" date="2016-03" db="EMBL/GenBank/DDBJ databases">
        <title>Updated assembly of Pseudogymnoascus destructans, the fungus causing white-nose syndrome of bats.</title>
        <authorList>
            <person name="Palmer J.M."/>
            <person name="Drees K.P."/>
            <person name="Foster J.T."/>
            <person name="Lindner D.L."/>
        </authorList>
    </citation>
    <scope>NUCLEOTIDE SEQUENCE [LARGE SCALE GENOMIC DNA]</scope>
    <source>
        <strain evidence="2">20631-21</strain>
    </source>
</reference>
<feature type="domain" description="F-box" evidence="1">
    <location>
        <begin position="37"/>
        <end position="73"/>
    </location>
</feature>
<dbReference type="InterPro" id="IPR036047">
    <property type="entry name" value="F-box-like_dom_sf"/>
</dbReference>
<name>A0A176ZZL7_9PEZI</name>
<dbReference type="RefSeq" id="XP_024320785.1">
    <property type="nucleotide sequence ID" value="XM_024471928.1"/>
</dbReference>
<dbReference type="AlphaFoldDB" id="A0A176ZZL7"/>
<dbReference type="VEuPathDB" id="FungiDB:GMDG_08592"/>
<dbReference type="InterPro" id="IPR001810">
    <property type="entry name" value="F-box_dom"/>
</dbReference>